<evidence type="ECO:0000256" key="2">
    <source>
        <dbReference type="ARBA" id="ARBA00022771"/>
    </source>
</evidence>
<dbReference type="EMBL" id="JANBOI010000240">
    <property type="protein sequence ID" value="KAJ1732288.1"/>
    <property type="molecule type" value="Genomic_DNA"/>
</dbReference>
<dbReference type="InterPro" id="IPR017455">
    <property type="entry name" value="Znf_FYVE-rel"/>
</dbReference>
<sequence>MGAEPPTEPLSPSAARSSLGLHSGGSSSAGNGGCDVAAGNARLSRTRSVAEARIAATATGGGAHAAAATGGERKRGTRRQSEDVMRTMRSLDRQYGRRRRLNTDRPAQCGGGAEDASGSTKGLGGPEALRRGDSRALFAPLSLPQAETVVVEGRKTPSARAEHAAPEPSRLAQLMMVAGRLVQPRGRSVRPRASMPLINGMHRPPQRTRSQVAHRPRDELSGALTMKSVEIRGGRIVLDDPSSSESSGGESDSAAEGADAEEGDVCGGAAAPVRRRLGSLALGGVGGAALARSSIASSVCSGVGDPYAWEDALRQRWYARRCLGQRQPFASVHRLARAEHDSERPFPLFNDLRQVLDERTGMVAEGAAESVGVLLCTDAIVVCAASPGDCSQPLRAVEFGEKLDVRVDGDTAAVVAAGAAAEDGSTQVRLAFPQGGAREWAERVLAAQAQFAGDLQDLRLDEEDYLDCPPPPLLQRGRSSIAGANSVSAAGTVPRLRHGAQGGVYWVPDSETSVCMVCQKTAFSMMVRRHHCRACGLVICYRCSDVRDHGRRRRLCLRCSAAYRPHAVRDKPSSSLLRAPSACAPDSPLVAEHPCAATTAPAPAAAGTAEAAAAATGDTVAASEAAAAAAADDTGGAQPAAFRRKPDRHARRPLSTLFAAEPSQNS</sequence>
<dbReference type="SMART" id="SM00064">
    <property type="entry name" value="FYVE"/>
    <property type="match status" value="1"/>
</dbReference>
<dbReference type="PANTHER" id="PTHR39490:SF8">
    <property type="entry name" value="ZINC FINGER FYVE DOMAIN-CONTAINING PROTEIN 21"/>
    <property type="match status" value="1"/>
</dbReference>
<dbReference type="InterPro" id="IPR011011">
    <property type="entry name" value="Znf_FYVE_PHD"/>
</dbReference>
<dbReference type="GO" id="GO:0008270">
    <property type="term" value="F:zinc ion binding"/>
    <property type="evidence" value="ECO:0007669"/>
    <property type="project" value="UniProtKB-KW"/>
</dbReference>
<feature type="region of interest" description="Disordered" evidence="5">
    <location>
        <begin position="1"/>
        <end position="38"/>
    </location>
</feature>
<dbReference type="PANTHER" id="PTHR39490">
    <property type="entry name" value="ARRESTIN DOMAIN-CONTAINING PROTEIN D"/>
    <property type="match status" value="1"/>
</dbReference>
<dbReference type="Proteomes" id="UP001143981">
    <property type="component" value="Unassembled WGS sequence"/>
</dbReference>
<dbReference type="OrthoDB" id="660555at2759"/>
<keyword evidence="3" id="KW-0862">Zinc</keyword>
<keyword evidence="8" id="KW-1185">Reference proteome</keyword>
<feature type="region of interest" description="Disordered" evidence="5">
    <location>
        <begin position="183"/>
        <end position="265"/>
    </location>
</feature>
<organism evidence="7 8">
    <name type="scientific">Coemansia biformis</name>
    <dbReference type="NCBI Taxonomy" id="1286918"/>
    <lineage>
        <taxon>Eukaryota</taxon>
        <taxon>Fungi</taxon>
        <taxon>Fungi incertae sedis</taxon>
        <taxon>Zoopagomycota</taxon>
        <taxon>Kickxellomycotina</taxon>
        <taxon>Kickxellomycetes</taxon>
        <taxon>Kickxellales</taxon>
        <taxon>Kickxellaceae</taxon>
        <taxon>Coemansia</taxon>
    </lineage>
</organism>
<keyword evidence="2 4" id="KW-0863">Zinc-finger</keyword>
<proteinExistence type="predicted"/>
<evidence type="ECO:0000256" key="4">
    <source>
        <dbReference type="PROSITE-ProRule" id="PRU00091"/>
    </source>
</evidence>
<feature type="compositionally biased region" description="Low complexity" evidence="5">
    <location>
        <begin position="239"/>
        <end position="257"/>
    </location>
</feature>
<evidence type="ECO:0000313" key="7">
    <source>
        <dbReference type="EMBL" id="KAJ1732288.1"/>
    </source>
</evidence>
<dbReference type="InterPro" id="IPR052113">
    <property type="entry name" value="FYVE-type_Zinc_Finger"/>
</dbReference>
<dbReference type="Gene3D" id="3.30.40.10">
    <property type="entry name" value="Zinc/RING finger domain, C3HC4 (zinc finger)"/>
    <property type="match status" value="1"/>
</dbReference>
<protein>
    <recommendedName>
        <fullName evidence="6">FYVE-type domain-containing protein</fullName>
    </recommendedName>
</protein>
<feature type="region of interest" description="Disordered" evidence="5">
    <location>
        <begin position="55"/>
        <end position="130"/>
    </location>
</feature>
<dbReference type="PROSITE" id="PS50178">
    <property type="entry name" value="ZF_FYVE"/>
    <property type="match status" value="1"/>
</dbReference>
<evidence type="ECO:0000256" key="3">
    <source>
        <dbReference type="ARBA" id="ARBA00022833"/>
    </source>
</evidence>
<feature type="compositionally biased region" description="Basic residues" evidence="5">
    <location>
        <begin position="642"/>
        <end position="652"/>
    </location>
</feature>
<dbReference type="AlphaFoldDB" id="A0A9W7YFM0"/>
<dbReference type="SUPFAM" id="SSF57903">
    <property type="entry name" value="FYVE/PHD zinc finger"/>
    <property type="match status" value="1"/>
</dbReference>
<accession>A0A9W7YFM0</accession>
<feature type="compositionally biased region" description="Low complexity" evidence="5">
    <location>
        <begin position="623"/>
        <end position="641"/>
    </location>
</feature>
<dbReference type="InterPro" id="IPR000306">
    <property type="entry name" value="Znf_FYVE"/>
</dbReference>
<reference evidence="7" key="1">
    <citation type="submission" date="2022-07" db="EMBL/GenBank/DDBJ databases">
        <title>Phylogenomic reconstructions and comparative analyses of Kickxellomycotina fungi.</title>
        <authorList>
            <person name="Reynolds N.K."/>
            <person name="Stajich J.E."/>
            <person name="Barry K."/>
            <person name="Grigoriev I.V."/>
            <person name="Crous P."/>
            <person name="Smith M.E."/>
        </authorList>
    </citation>
    <scope>NUCLEOTIDE SEQUENCE</scope>
    <source>
        <strain evidence="7">BCRC 34381</strain>
    </source>
</reference>
<feature type="compositionally biased region" description="Basic and acidic residues" evidence="5">
    <location>
        <begin position="71"/>
        <end position="95"/>
    </location>
</feature>
<evidence type="ECO:0000256" key="1">
    <source>
        <dbReference type="ARBA" id="ARBA00022723"/>
    </source>
</evidence>
<dbReference type="Pfam" id="PF01363">
    <property type="entry name" value="FYVE"/>
    <property type="match status" value="1"/>
</dbReference>
<feature type="compositionally biased region" description="Low complexity" evidence="5">
    <location>
        <begin position="13"/>
        <end position="29"/>
    </location>
</feature>
<gene>
    <name evidence="7" type="ORF">LPJ61_002116</name>
</gene>
<dbReference type="InterPro" id="IPR013083">
    <property type="entry name" value="Znf_RING/FYVE/PHD"/>
</dbReference>
<keyword evidence="1" id="KW-0479">Metal-binding</keyword>
<name>A0A9W7YFM0_9FUNG</name>
<evidence type="ECO:0000256" key="5">
    <source>
        <dbReference type="SAM" id="MobiDB-lite"/>
    </source>
</evidence>
<feature type="domain" description="FYVE-type" evidence="6">
    <location>
        <begin position="509"/>
        <end position="564"/>
    </location>
</feature>
<feature type="region of interest" description="Disordered" evidence="5">
    <location>
        <begin position="623"/>
        <end position="666"/>
    </location>
</feature>
<evidence type="ECO:0000259" key="6">
    <source>
        <dbReference type="PROSITE" id="PS50178"/>
    </source>
</evidence>
<comment type="caution">
    <text evidence="7">The sequence shown here is derived from an EMBL/GenBank/DDBJ whole genome shotgun (WGS) entry which is preliminary data.</text>
</comment>
<evidence type="ECO:0000313" key="8">
    <source>
        <dbReference type="Proteomes" id="UP001143981"/>
    </source>
</evidence>